<organism evidence="11 12">
    <name type="scientific">Tachuris rubrigastra</name>
    <dbReference type="NCBI Taxonomy" id="495162"/>
    <lineage>
        <taxon>Eukaryota</taxon>
        <taxon>Metazoa</taxon>
        <taxon>Chordata</taxon>
        <taxon>Craniata</taxon>
        <taxon>Vertebrata</taxon>
        <taxon>Euteleostomi</taxon>
        <taxon>Archelosauria</taxon>
        <taxon>Archosauria</taxon>
        <taxon>Dinosauria</taxon>
        <taxon>Saurischia</taxon>
        <taxon>Theropoda</taxon>
        <taxon>Coelurosauria</taxon>
        <taxon>Aves</taxon>
        <taxon>Neognathae</taxon>
        <taxon>Neoaves</taxon>
        <taxon>Telluraves</taxon>
        <taxon>Australaves</taxon>
        <taxon>Passeriformes</taxon>
        <taxon>Tyrannidae</taxon>
        <taxon>Tachuris</taxon>
    </lineage>
</organism>
<protein>
    <recommendedName>
        <fullName evidence="2">non-specific serine/threonine protein kinase</fullName>
        <ecNumber evidence="2">2.7.11.1</ecNumber>
    </recommendedName>
</protein>
<keyword evidence="5" id="KW-0547">Nucleotide-binding</keyword>
<dbReference type="SUPFAM" id="SSF56112">
    <property type="entry name" value="Protein kinase-like (PK-like)"/>
    <property type="match status" value="1"/>
</dbReference>
<sequence>LPEEMAWGLFRQVLKAVRHCSSCGVLHRDIKPWNIVLDLATGKAKLIDSGCGMFLQDTAYTQFAGTLSYSLPEWICLKWYHGKAATIWSLGIL</sequence>
<name>A0A7K4X024_9TYRA</name>
<keyword evidence="3" id="KW-0723">Serine/threonine-protein kinase</keyword>
<dbReference type="GO" id="GO:0005737">
    <property type="term" value="C:cytoplasm"/>
    <property type="evidence" value="ECO:0007669"/>
    <property type="project" value="TreeGrafter"/>
</dbReference>
<comment type="caution">
    <text evidence="11">The sequence shown here is derived from an EMBL/GenBank/DDBJ whole genome shotgun (WGS) entry which is preliminary data.</text>
</comment>
<proteinExistence type="inferred from homology"/>
<evidence type="ECO:0000259" key="10">
    <source>
        <dbReference type="PROSITE" id="PS50011"/>
    </source>
</evidence>
<feature type="domain" description="Protein kinase" evidence="10">
    <location>
        <begin position="1"/>
        <end position="93"/>
    </location>
</feature>
<evidence type="ECO:0000256" key="6">
    <source>
        <dbReference type="ARBA" id="ARBA00022777"/>
    </source>
</evidence>
<dbReference type="GO" id="GO:0043066">
    <property type="term" value="P:negative regulation of apoptotic process"/>
    <property type="evidence" value="ECO:0007669"/>
    <property type="project" value="TreeGrafter"/>
</dbReference>
<dbReference type="InterPro" id="IPR011009">
    <property type="entry name" value="Kinase-like_dom_sf"/>
</dbReference>
<keyword evidence="4" id="KW-0808">Transferase</keyword>
<gene>
    <name evidence="11" type="primary">Pim3_2</name>
    <name evidence="11" type="ORF">TACRUB_R01633</name>
</gene>
<dbReference type="Proteomes" id="UP000540952">
    <property type="component" value="Unassembled WGS sequence"/>
</dbReference>
<comment type="catalytic activity">
    <reaction evidence="9">
        <text>L-seryl-[protein] + ATP = O-phospho-L-seryl-[protein] + ADP + H(+)</text>
        <dbReference type="Rhea" id="RHEA:17989"/>
        <dbReference type="Rhea" id="RHEA-COMP:9863"/>
        <dbReference type="Rhea" id="RHEA-COMP:11604"/>
        <dbReference type="ChEBI" id="CHEBI:15378"/>
        <dbReference type="ChEBI" id="CHEBI:29999"/>
        <dbReference type="ChEBI" id="CHEBI:30616"/>
        <dbReference type="ChEBI" id="CHEBI:83421"/>
        <dbReference type="ChEBI" id="CHEBI:456216"/>
        <dbReference type="EC" id="2.7.11.1"/>
    </reaction>
</comment>
<dbReference type="InterPro" id="IPR008271">
    <property type="entry name" value="Ser/Thr_kinase_AS"/>
</dbReference>
<dbReference type="Pfam" id="PF00069">
    <property type="entry name" value="Pkinase"/>
    <property type="match status" value="1"/>
</dbReference>
<dbReference type="PANTHER" id="PTHR22984">
    <property type="entry name" value="SERINE/THREONINE-PROTEIN KINASE PIM"/>
    <property type="match status" value="1"/>
</dbReference>
<dbReference type="PROSITE" id="PS00108">
    <property type="entry name" value="PROTEIN_KINASE_ST"/>
    <property type="match status" value="1"/>
</dbReference>
<evidence type="ECO:0000256" key="8">
    <source>
        <dbReference type="ARBA" id="ARBA00047899"/>
    </source>
</evidence>
<feature type="non-terminal residue" evidence="11">
    <location>
        <position position="1"/>
    </location>
</feature>
<comment type="catalytic activity">
    <reaction evidence="8">
        <text>L-threonyl-[protein] + ATP = O-phospho-L-threonyl-[protein] + ADP + H(+)</text>
        <dbReference type="Rhea" id="RHEA:46608"/>
        <dbReference type="Rhea" id="RHEA-COMP:11060"/>
        <dbReference type="Rhea" id="RHEA-COMP:11605"/>
        <dbReference type="ChEBI" id="CHEBI:15378"/>
        <dbReference type="ChEBI" id="CHEBI:30013"/>
        <dbReference type="ChEBI" id="CHEBI:30616"/>
        <dbReference type="ChEBI" id="CHEBI:61977"/>
        <dbReference type="ChEBI" id="CHEBI:456216"/>
        <dbReference type="EC" id="2.7.11.1"/>
    </reaction>
</comment>
<comment type="similarity">
    <text evidence="1">Belongs to the protein kinase superfamily. CAMK Ser/Thr protein kinase family. PIM subfamily.</text>
</comment>
<reference evidence="11 12" key="1">
    <citation type="submission" date="2019-09" db="EMBL/GenBank/DDBJ databases">
        <title>Bird 10,000 Genomes (B10K) Project - Family phase.</title>
        <authorList>
            <person name="Zhang G."/>
        </authorList>
    </citation>
    <scope>NUCLEOTIDE SEQUENCE [LARGE SCALE GENOMIC DNA]</scope>
    <source>
        <strain evidence="11">B10K-CU-031-13</strain>
        <tissue evidence="11">Muscle</tissue>
    </source>
</reference>
<dbReference type="Gene3D" id="1.10.510.10">
    <property type="entry name" value="Transferase(Phosphotransferase) domain 1"/>
    <property type="match status" value="1"/>
</dbReference>
<keyword evidence="6 11" id="KW-0418">Kinase</keyword>
<dbReference type="AlphaFoldDB" id="A0A7K4X024"/>
<evidence type="ECO:0000256" key="5">
    <source>
        <dbReference type="ARBA" id="ARBA00022741"/>
    </source>
</evidence>
<evidence type="ECO:0000256" key="4">
    <source>
        <dbReference type="ARBA" id="ARBA00022679"/>
    </source>
</evidence>
<dbReference type="EC" id="2.7.11.1" evidence="2"/>
<evidence type="ECO:0000256" key="7">
    <source>
        <dbReference type="ARBA" id="ARBA00022840"/>
    </source>
</evidence>
<dbReference type="InterPro" id="IPR051138">
    <property type="entry name" value="PIM_Ser/Thr_kinase"/>
</dbReference>
<dbReference type="EMBL" id="VZRD01001000">
    <property type="protein sequence ID" value="NWR40239.1"/>
    <property type="molecule type" value="Genomic_DNA"/>
</dbReference>
<evidence type="ECO:0000256" key="3">
    <source>
        <dbReference type="ARBA" id="ARBA00022527"/>
    </source>
</evidence>
<evidence type="ECO:0000313" key="11">
    <source>
        <dbReference type="EMBL" id="NWR40239.1"/>
    </source>
</evidence>
<dbReference type="PROSITE" id="PS50011">
    <property type="entry name" value="PROTEIN_KINASE_DOM"/>
    <property type="match status" value="1"/>
</dbReference>
<feature type="non-terminal residue" evidence="11">
    <location>
        <position position="93"/>
    </location>
</feature>
<dbReference type="InterPro" id="IPR000719">
    <property type="entry name" value="Prot_kinase_dom"/>
</dbReference>
<accession>A0A7K4X024</accession>
<evidence type="ECO:0000256" key="9">
    <source>
        <dbReference type="ARBA" id="ARBA00048679"/>
    </source>
</evidence>
<evidence type="ECO:0000256" key="2">
    <source>
        <dbReference type="ARBA" id="ARBA00012513"/>
    </source>
</evidence>
<evidence type="ECO:0000313" key="12">
    <source>
        <dbReference type="Proteomes" id="UP000540952"/>
    </source>
</evidence>
<dbReference type="GO" id="GO:0005524">
    <property type="term" value="F:ATP binding"/>
    <property type="evidence" value="ECO:0007669"/>
    <property type="project" value="UniProtKB-KW"/>
</dbReference>
<dbReference type="GO" id="GO:0004674">
    <property type="term" value="F:protein serine/threonine kinase activity"/>
    <property type="evidence" value="ECO:0007669"/>
    <property type="project" value="UniProtKB-KW"/>
</dbReference>
<dbReference type="GO" id="GO:0007346">
    <property type="term" value="P:regulation of mitotic cell cycle"/>
    <property type="evidence" value="ECO:0007669"/>
    <property type="project" value="TreeGrafter"/>
</dbReference>
<dbReference type="PANTHER" id="PTHR22984:SF11">
    <property type="entry name" value="AURORA KINASE-RELATED"/>
    <property type="match status" value="1"/>
</dbReference>
<evidence type="ECO:0000256" key="1">
    <source>
        <dbReference type="ARBA" id="ARBA00005505"/>
    </source>
</evidence>
<keyword evidence="12" id="KW-1185">Reference proteome</keyword>
<keyword evidence="7" id="KW-0067">ATP-binding</keyword>